<dbReference type="STRING" id="765440.A0A0C3C2F5"/>
<dbReference type="EMBL" id="KN832990">
    <property type="protein sequence ID" value="KIM83717.1"/>
    <property type="molecule type" value="Genomic_DNA"/>
</dbReference>
<keyword evidence="3" id="KW-1185">Reference proteome</keyword>
<organism evidence="2 3">
    <name type="scientific">Piloderma croceum (strain F 1598)</name>
    <dbReference type="NCBI Taxonomy" id="765440"/>
    <lineage>
        <taxon>Eukaryota</taxon>
        <taxon>Fungi</taxon>
        <taxon>Dikarya</taxon>
        <taxon>Basidiomycota</taxon>
        <taxon>Agaricomycotina</taxon>
        <taxon>Agaricomycetes</taxon>
        <taxon>Agaricomycetidae</taxon>
        <taxon>Atheliales</taxon>
        <taxon>Atheliaceae</taxon>
        <taxon>Piloderma</taxon>
    </lineage>
</organism>
<accession>A0A0C3C2F5</accession>
<feature type="compositionally biased region" description="Polar residues" evidence="1">
    <location>
        <begin position="196"/>
        <end position="206"/>
    </location>
</feature>
<feature type="region of interest" description="Disordered" evidence="1">
    <location>
        <begin position="25"/>
        <end position="100"/>
    </location>
</feature>
<feature type="compositionally biased region" description="Polar residues" evidence="1">
    <location>
        <begin position="379"/>
        <end position="391"/>
    </location>
</feature>
<evidence type="ECO:0000256" key="1">
    <source>
        <dbReference type="SAM" id="MobiDB-lite"/>
    </source>
</evidence>
<evidence type="ECO:0000313" key="3">
    <source>
        <dbReference type="Proteomes" id="UP000054166"/>
    </source>
</evidence>
<dbReference type="InParanoid" id="A0A0C3C2F5"/>
<evidence type="ECO:0000313" key="2">
    <source>
        <dbReference type="EMBL" id="KIM83717.1"/>
    </source>
</evidence>
<dbReference type="HOGENOM" id="CLU_584093_0_0_1"/>
<feature type="compositionally biased region" description="Low complexity" evidence="1">
    <location>
        <begin position="333"/>
        <end position="350"/>
    </location>
</feature>
<feature type="compositionally biased region" description="Low complexity" evidence="1">
    <location>
        <begin position="207"/>
        <end position="216"/>
    </location>
</feature>
<gene>
    <name evidence="2" type="ORF">PILCRDRAFT_7116</name>
</gene>
<dbReference type="AlphaFoldDB" id="A0A0C3C2F5"/>
<feature type="compositionally biased region" description="Low complexity" evidence="1">
    <location>
        <begin position="45"/>
        <end position="64"/>
    </location>
</feature>
<name>A0A0C3C2F5_PILCF</name>
<feature type="compositionally biased region" description="Polar residues" evidence="1">
    <location>
        <begin position="351"/>
        <end position="369"/>
    </location>
</feature>
<proteinExistence type="predicted"/>
<dbReference type="Proteomes" id="UP000054166">
    <property type="component" value="Unassembled WGS sequence"/>
</dbReference>
<protein>
    <submittedName>
        <fullName evidence="2">Uncharacterized protein</fullName>
    </submittedName>
</protein>
<feature type="compositionally biased region" description="Basic residues" evidence="1">
    <location>
        <begin position="65"/>
        <end position="78"/>
    </location>
</feature>
<feature type="region of interest" description="Disordered" evidence="1">
    <location>
        <begin position="321"/>
        <end position="397"/>
    </location>
</feature>
<reference evidence="2 3" key="1">
    <citation type="submission" date="2014-04" db="EMBL/GenBank/DDBJ databases">
        <authorList>
            <consortium name="DOE Joint Genome Institute"/>
            <person name="Kuo A."/>
            <person name="Tarkka M."/>
            <person name="Buscot F."/>
            <person name="Kohler A."/>
            <person name="Nagy L.G."/>
            <person name="Floudas D."/>
            <person name="Copeland A."/>
            <person name="Barry K.W."/>
            <person name="Cichocki N."/>
            <person name="Veneault-Fourrey C."/>
            <person name="LaButti K."/>
            <person name="Lindquist E.A."/>
            <person name="Lipzen A."/>
            <person name="Lundell T."/>
            <person name="Morin E."/>
            <person name="Murat C."/>
            <person name="Sun H."/>
            <person name="Tunlid A."/>
            <person name="Henrissat B."/>
            <person name="Grigoriev I.V."/>
            <person name="Hibbett D.S."/>
            <person name="Martin F."/>
            <person name="Nordberg H.P."/>
            <person name="Cantor M.N."/>
            <person name="Hua S.X."/>
        </authorList>
    </citation>
    <scope>NUCLEOTIDE SEQUENCE [LARGE SCALE GENOMIC DNA]</scope>
    <source>
        <strain evidence="2 3">F 1598</strain>
    </source>
</reference>
<reference evidence="3" key="2">
    <citation type="submission" date="2015-01" db="EMBL/GenBank/DDBJ databases">
        <title>Evolutionary Origins and Diversification of the Mycorrhizal Mutualists.</title>
        <authorList>
            <consortium name="DOE Joint Genome Institute"/>
            <consortium name="Mycorrhizal Genomics Consortium"/>
            <person name="Kohler A."/>
            <person name="Kuo A."/>
            <person name="Nagy L.G."/>
            <person name="Floudas D."/>
            <person name="Copeland A."/>
            <person name="Barry K.W."/>
            <person name="Cichocki N."/>
            <person name="Veneault-Fourrey C."/>
            <person name="LaButti K."/>
            <person name="Lindquist E.A."/>
            <person name="Lipzen A."/>
            <person name="Lundell T."/>
            <person name="Morin E."/>
            <person name="Murat C."/>
            <person name="Riley R."/>
            <person name="Ohm R."/>
            <person name="Sun H."/>
            <person name="Tunlid A."/>
            <person name="Henrissat B."/>
            <person name="Grigoriev I.V."/>
            <person name="Hibbett D.S."/>
            <person name="Martin F."/>
        </authorList>
    </citation>
    <scope>NUCLEOTIDE SEQUENCE [LARGE SCALE GENOMIC DNA]</scope>
    <source>
        <strain evidence="3">F 1598</strain>
    </source>
</reference>
<feature type="region of interest" description="Disordered" evidence="1">
    <location>
        <begin position="196"/>
        <end position="216"/>
    </location>
</feature>
<sequence>MGFRDGQPHELQEVTLHPLLSFPGMLNVNDNNESRPQTRAHTSNAAASAPAPVPALVAAATSGGKKSRAKAGRGKKKTVPPVTLSPEEQADPPISREQLSSNPIHSETFAAYQQQPPPTFYGGTNEWVDTGLPMPQTGFAGSEIPWEGAYEDDGENVGDPLAYSHYEEDPSQQELNSIVRAPVAVNANYPYPPNIPQSALNPLHNSQQHAPQRYAPQQQAAQWYAAPQYAPQQHAAQQHAALQHAPQQHTALQYTPQQHAAQQHASQLMLLAQRISQFTVEAAAAEAQSVSASQVSLDELNQRLSSQTHTIAGPTIDVLSAHRKRQKAPRIPSSYQLQQLSHSSSVVSSSTLDTHPSQQNLSTRTSQHGVTRHIRATSRRSNASIPANSQPLKRVSSDDKLTMDDAAKIYISDLSLKNSWPDKRTASLMAEEAALQANHHARDDGRDPIDFKSPAVLKMVCQLCISHV</sequence>
<feature type="compositionally biased region" description="Polar residues" evidence="1">
    <location>
        <begin position="28"/>
        <end position="44"/>
    </location>
</feature>